<dbReference type="FunFam" id="3.30.565.10:FF:000010">
    <property type="entry name" value="Sensor histidine kinase RcsC"/>
    <property type="match status" value="1"/>
</dbReference>
<dbReference type="InterPro" id="IPR003594">
    <property type="entry name" value="HATPase_dom"/>
</dbReference>
<dbReference type="PANTHER" id="PTHR43047">
    <property type="entry name" value="TWO-COMPONENT HISTIDINE PROTEIN KINASE"/>
    <property type="match status" value="1"/>
</dbReference>
<dbReference type="EC" id="2.7.13.3" evidence="2"/>
<dbReference type="InterPro" id="IPR005467">
    <property type="entry name" value="His_kinase_dom"/>
</dbReference>
<protein>
    <recommendedName>
        <fullName evidence="2">histidine kinase</fullName>
        <ecNumber evidence="2">2.7.13.3</ecNumber>
    </recommendedName>
</protein>
<reference evidence="7 8" key="1">
    <citation type="submission" date="2016-10" db="EMBL/GenBank/DDBJ databases">
        <authorList>
            <person name="Varghese N."/>
            <person name="Submissions S."/>
        </authorList>
    </citation>
    <scope>NUCLEOTIDE SEQUENCE [LARGE SCALE GENOMIC DNA]</scope>
    <source>
        <strain evidence="7 8">DSM 11855</strain>
    </source>
</reference>
<dbReference type="GO" id="GO:0005886">
    <property type="term" value="C:plasma membrane"/>
    <property type="evidence" value="ECO:0007669"/>
    <property type="project" value="TreeGrafter"/>
</dbReference>
<dbReference type="Proteomes" id="UP000323733">
    <property type="component" value="Unassembled WGS sequence"/>
</dbReference>
<keyword evidence="3" id="KW-0597">Phosphoprotein</keyword>
<dbReference type="GO" id="GO:0000155">
    <property type="term" value="F:phosphorelay sensor kinase activity"/>
    <property type="evidence" value="ECO:0007669"/>
    <property type="project" value="TreeGrafter"/>
</dbReference>
<dbReference type="PRINTS" id="PR00344">
    <property type="entry name" value="BCTRLSENSOR"/>
</dbReference>
<feature type="domain" description="Histidine kinase" evidence="6">
    <location>
        <begin position="1"/>
        <end position="126"/>
    </location>
</feature>
<organism evidence="7 8">
    <name type="scientific">Methanosarcina thermophila</name>
    <dbReference type="NCBI Taxonomy" id="2210"/>
    <lineage>
        <taxon>Archaea</taxon>
        <taxon>Methanobacteriati</taxon>
        <taxon>Methanobacteriota</taxon>
        <taxon>Stenosarchaea group</taxon>
        <taxon>Methanomicrobia</taxon>
        <taxon>Methanosarcinales</taxon>
        <taxon>Methanosarcinaceae</taxon>
        <taxon>Methanosarcina</taxon>
    </lineage>
</organism>
<dbReference type="PROSITE" id="PS50109">
    <property type="entry name" value="HIS_KIN"/>
    <property type="match status" value="1"/>
</dbReference>
<dbReference type="Gene3D" id="3.30.565.10">
    <property type="entry name" value="Histidine kinase-like ATPase, C-terminal domain"/>
    <property type="match status" value="1"/>
</dbReference>
<dbReference type="AlphaFoldDB" id="A0A1I6XET9"/>
<dbReference type="GO" id="GO:0009927">
    <property type="term" value="F:histidine phosphotransfer kinase activity"/>
    <property type="evidence" value="ECO:0007669"/>
    <property type="project" value="TreeGrafter"/>
</dbReference>
<dbReference type="RefSeq" id="WP_149761583.1">
    <property type="nucleotide sequence ID" value="NZ_FPAO01000001.1"/>
</dbReference>
<keyword evidence="8" id="KW-1185">Reference proteome</keyword>
<dbReference type="SUPFAM" id="SSF55874">
    <property type="entry name" value="ATPase domain of HSP90 chaperone/DNA topoisomerase II/histidine kinase"/>
    <property type="match status" value="1"/>
</dbReference>
<evidence type="ECO:0000256" key="2">
    <source>
        <dbReference type="ARBA" id="ARBA00012438"/>
    </source>
</evidence>
<dbReference type="PANTHER" id="PTHR43047:SF72">
    <property type="entry name" value="OSMOSENSING HISTIDINE PROTEIN KINASE SLN1"/>
    <property type="match status" value="1"/>
</dbReference>
<comment type="catalytic activity">
    <reaction evidence="1">
        <text>ATP + protein L-histidine = ADP + protein N-phospho-L-histidine.</text>
        <dbReference type="EC" id="2.7.13.3"/>
    </reaction>
</comment>
<keyword evidence="4" id="KW-0808">Transferase</keyword>
<proteinExistence type="predicted"/>
<sequence>MEFKIDPGLEYIQADRSRLIQILYNLTSNAVKFTPDGGKISVYCKKSGNKAVFSVTDTGIGISSEDQKYLFEPFKQIDSGMNRQYGGTGLGLALVKQFVDMHKGRVWFTSVQGKGSTFVFELPVKGLDEAENPENAFKDNVTKVEISANFSG</sequence>
<accession>A0A1I6XET9</accession>
<name>A0A1I6XET9_METTE</name>
<keyword evidence="5 7" id="KW-0418">Kinase</keyword>
<dbReference type="Pfam" id="PF02518">
    <property type="entry name" value="HATPase_c"/>
    <property type="match status" value="1"/>
</dbReference>
<evidence type="ECO:0000256" key="1">
    <source>
        <dbReference type="ARBA" id="ARBA00000085"/>
    </source>
</evidence>
<evidence type="ECO:0000256" key="4">
    <source>
        <dbReference type="ARBA" id="ARBA00022679"/>
    </source>
</evidence>
<evidence type="ECO:0000313" key="7">
    <source>
        <dbReference type="EMBL" id="SFT36799.1"/>
    </source>
</evidence>
<evidence type="ECO:0000256" key="5">
    <source>
        <dbReference type="ARBA" id="ARBA00022777"/>
    </source>
</evidence>
<gene>
    <name evidence="7" type="ORF">SAMN02910340_00443</name>
</gene>
<dbReference type="InterPro" id="IPR036890">
    <property type="entry name" value="HATPase_C_sf"/>
</dbReference>
<evidence type="ECO:0000313" key="8">
    <source>
        <dbReference type="Proteomes" id="UP000323733"/>
    </source>
</evidence>
<evidence type="ECO:0000259" key="6">
    <source>
        <dbReference type="PROSITE" id="PS50109"/>
    </source>
</evidence>
<dbReference type="CDD" id="cd16922">
    <property type="entry name" value="HATPase_EvgS-ArcB-TorS-like"/>
    <property type="match status" value="1"/>
</dbReference>
<dbReference type="EMBL" id="FPAO01000001">
    <property type="protein sequence ID" value="SFT36799.1"/>
    <property type="molecule type" value="Genomic_DNA"/>
</dbReference>
<dbReference type="SMART" id="SM00387">
    <property type="entry name" value="HATPase_c"/>
    <property type="match status" value="1"/>
</dbReference>
<dbReference type="InterPro" id="IPR004358">
    <property type="entry name" value="Sig_transdc_His_kin-like_C"/>
</dbReference>
<evidence type="ECO:0000256" key="3">
    <source>
        <dbReference type="ARBA" id="ARBA00022553"/>
    </source>
</evidence>